<evidence type="ECO:0000313" key="1">
    <source>
        <dbReference type="EMBL" id="CDM66847.1"/>
    </source>
</evidence>
<gene>
    <name evidence="1" type="ORF">PYK22_02886</name>
</gene>
<keyword evidence="2" id="KW-1185">Reference proteome</keyword>
<organism evidence="1 2">
    <name type="scientific">Pyrinomonas methylaliphatogenes</name>
    <dbReference type="NCBI Taxonomy" id="454194"/>
    <lineage>
        <taxon>Bacteria</taxon>
        <taxon>Pseudomonadati</taxon>
        <taxon>Acidobacteriota</taxon>
        <taxon>Blastocatellia</taxon>
        <taxon>Blastocatellales</taxon>
        <taxon>Pyrinomonadaceae</taxon>
        <taxon>Pyrinomonas</taxon>
    </lineage>
</organism>
<name>A0A0B6X1G9_9BACT</name>
<dbReference type="AlphaFoldDB" id="A0A0B6X1G9"/>
<dbReference type="STRING" id="454194.PYK22_02886"/>
<evidence type="ECO:0000313" key="2">
    <source>
        <dbReference type="Proteomes" id="UP000031518"/>
    </source>
</evidence>
<dbReference type="PANTHER" id="PTHR36109">
    <property type="entry name" value="MEMBRANE PROTEIN-RELATED"/>
    <property type="match status" value="1"/>
</dbReference>
<dbReference type="InterPro" id="IPR052948">
    <property type="entry name" value="Low_temp-induced_all0457"/>
</dbReference>
<dbReference type="OrthoDB" id="282393at2"/>
<dbReference type="Proteomes" id="UP000031518">
    <property type="component" value="Unassembled WGS sequence"/>
</dbReference>
<accession>A0A0B6X1G9</accession>
<evidence type="ECO:0008006" key="3">
    <source>
        <dbReference type="Google" id="ProtNLM"/>
    </source>
</evidence>
<dbReference type="PANTHER" id="PTHR36109:SF2">
    <property type="entry name" value="MEMBRANE PROTEIN"/>
    <property type="match status" value="1"/>
</dbReference>
<proteinExistence type="predicted"/>
<reference evidence="1 2" key="2">
    <citation type="submission" date="2015-01" db="EMBL/GenBank/DDBJ databases">
        <title>Complete genome sequence of Pyrinomonas methylaliphatogenes type strain K22T.</title>
        <authorList>
            <person name="Lee K.C.Y."/>
            <person name="Power J.F."/>
            <person name="Dunfield P.F."/>
            <person name="Morgan X.C."/>
            <person name="Huttenhower C."/>
            <person name="Stott M.B."/>
        </authorList>
    </citation>
    <scope>NUCLEOTIDE SEQUENCE [LARGE SCALE GENOMIC DNA]</scope>
    <source>
        <strain evidence="1 2">K22</strain>
    </source>
</reference>
<protein>
    <recommendedName>
        <fullName evidence="3">General stress protein 17M-like domain-containing protein</fullName>
    </recommendedName>
</protein>
<dbReference type="RefSeq" id="WP_041978335.1">
    <property type="nucleotide sequence ID" value="NZ_CBXV010000008.1"/>
</dbReference>
<reference evidence="1 2" key="1">
    <citation type="submission" date="2013-12" db="EMBL/GenBank/DDBJ databases">
        <authorList>
            <person name="Stott M."/>
        </authorList>
    </citation>
    <scope>NUCLEOTIDE SEQUENCE [LARGE SCALE GENOMIC DNA]</scope>
    <source>
        <strain evidence="1 2">K22</strain>
    </source>
</reference>
<dbReference type="EMBL" id="CBXV010000008">
    <property type="protein sequence ID" value="CDM66847.1"/>
    <property type="molecule type" value="Genomic_DNA"/>
</dbReference>
<sequence>MAKLVTGLFKSRTAAEAVVNILAERGYTRDEISVLMSDATKSKEFAIETGTHAADGAGIGGAIGGAVGAALAAIAAVGTSLAIPGLGLVVAGPLAAALAGAGAGGATGGLIGALIGAGIPEHRAKVYDAGLRQGGILLGVEARTDEDADQLEKLFEELGAEHIRQE</sequence>